<evidence type="ECO:0000256" key="1">
    <source>
        <dbReference type="SAM" id="MobiDB-lite"/>
    </source>
</evidence>
<gene>
    <name evidence="2" type="ORF">AVDCRST_MAG02-3846</name>
</gene>
<reference evidence="2" key="1">
    <citation type="submission" date="2020-02" db="EMBL/GenBank/DDBJ databases">
        <authorList>
            <person name="Meier V. D."/>
        </authorList>
    </citation>
    <scope>NUCLEOTIDE SEQUENCE</scope>
    <source>
        <strain evidence="2">AVDCRST_MAG02</strain>
    </source>
</reference>
<sequence>MLLVNRAATEMLGDVEDVFLHFDRQRRAVGIGEAPAGDPRSYRTTKRGNSKQVAISPTRFVRHYEIPKGNFPAAMEGDLLVFEVGPAEA</sequence>
<evidence type="ECO:0000313" key="2">
    <source>
        <dbReference type="EMBL" id="CAA9472473.1"/>
    </source>
</evidence>
<feature type="region of interest" description="Disordered" evidence="1">
    <location>
        <begin position="31"/>
        <end position="51"/>
    </location>
</feature>
<proteinExistence type="predicted"/>
<accession>A0A6J4RFQ9</accession>
<dbReference type="AlphaFoldDB" id="A0A6J4RFQ9"/>
<name>A0A6J4RFQ9_9ACTN</name>
<organism evidence="2">
    <name type="scientific">uncultured Rubrobacteraceae bacterium</name>
    <dbReference type="NCBI Taxonomy" id="349277"/>
    <lineage>
        <taxon>Bacteria</taxon>
        <taxon>Bacillati</taxon>
        <taxon>Actinomycetota</taxon>
        <taxon>Rubrobacteria</taxon>
        <taxon>Rubrobacterales</taxon>
        <taxon>Rubrobacteraceae</taxon>
        <taxon>environmental samples</taxon>
    </lineage>
</organism>
<dbReference type="EMBL" id="CADCVH010000106">
    <property type="protein sequence ID" value="CAA9472473.1"/>
    <property type="molecule type" value="Genomic_DNA"/>
</dbReference>
<protein>
    <submittedName>
        <fullName evidence="2">Uncharacterized protein</fullName>
    </submittedName>
</protein>